<feature type="region of interest" description="Disordered" evidence="2">
    <location>
        <begin position="142"/>
        <end position="199"/>
    </location>
</feature>
<evidence type="ECO:0000256" key="1">
    <source>
        <dbReference type="PROSITE-ProRule" id="PRU00042"/>
    </source>
</evidence>
<evidence type="ECO:0000259" key="3">
    <source>
        <dbReference type="PROSITE" id="PS50157"/>
    </source>
</evidence>
<feature type="compositionally biased region" description="Acidic residues" evidence="2">
    <location>
        <begin position="145"/>
        <end position="156"/>
    </location>
</feature>
<dbReference type="GO" id="GO:0008270">
    <property type="term" value="F:zinc ion binding"/>
    <property type="evidence" value="ECO:0007669"/>
    <property type="project" value="UniProtKB-KW"/>
</dbReference>
<keyword evidence="1" id="KW-0863">Zinc-finger</keyword>
<accession>A0AAV7X300</accession>
<protein>
    <recommendedName>
        <fullName evidence="3">C2H2-type domain-containing protein</fullName>
    </recommendedName>
</protein>
<dbReference type="InterPro" id="IPR013087">
    <property type="entry name" value="Znf_C2H2_type"/>
</dbReference>
<feature type="compositionally biased region" description="Acidic residues" evidence="2">
    <location>
        <begin position="172"/>
        <end position="192"/>
    </location>
</feature>
<organism evidence="4 5">
    <name type="scientific">Megalurothrips usitatus</name>
    <name type="common">bean blossom thrips</name>
    <dbReference type="NCBI Taxonomy" id="439358"/>
    <lineage>
        <taxon>Eukaryota</taxon>
        <taxon>Metazoa</taxon>
        <taxon>Ecdysozoa</taxon>
        <taxon>Arthropoda</taxon>
        <taxon>Hexapoda</taxon>
        <taxon>Insecta</taxon>
        <taxon>Pterygota</taxon>
        <taxon>Neoptera</taxon>
        <taxon>Paraneoptera</taxon>
        <taxon>Thysanoptera</taxon>
        <taxon>Terebrantia</taxon>
        <taxon>Thripoidea</taxon>
        <taxon>Thripidae</taxon>
        <taxon>Megalurothrips</taxon>
    </lineage>
</organism>
<keyword evidence="1" id="KW-0479">Metal-binding</keyword>
<dbReference type="EMBL" id="JAPTSV010000887">
    <property type="protein sequence ID" value="KAJ1518812.1"/>
    <property type="molecule type" value="Genomic_DNA"/>
</dbReference>
<evidence type="ECO:0000313" key="5">
    <source>
        <dbReference type="Proteomes" id="UP001075354"/>
    </source>
</evidence>
<feature type="region of interest" description="Disordered" evidence="2">
    <location>
        <begin position="1"/>
        <end position="30"/>
    </location>
</feature>
<evidence type="ECO:0000256" key="2">
    <source>
        <dbReference type="SAM" id="MobiDB-lite"/>
    </source>
</evidence>
<keyword evidence="5" id="KW-1185">Reference proteome</keyword>
<feature type="domain" description="C2H2-type" evidence="3">
    <location>
        <begin position="94"/>
        <end position="116"/>
    </location>
</feature>
<dbReference type="PROSITE" id="PS00028">
    <property type="entry name" value="ZINC_FINGER_C2H2_1"/>
    <property type="match status" value="1"/>
</dbReference>
<keyword evidence="1" id="KW-0862">Zinc</keyword>
<dbReference type="AlphaFoldDB" id="A0AAV7X300"/>
<comment type="caution">
    <text evidence="4">The sequence shown here is derived from an EMBL/GenBank/DDBJ whole genome shotgun (WGS) entry which is preliminary data.</text>
</comment>
<feature type="compositionally biased region" description="Acidic residues" evidence="2">
    <location>
        <begin position="53"/>
        <end position="88"/>
    </location>
</feature>
<dbReference type="Proteomes" id="UP001075354">
    <property type="component" value="Unassembled WGS sequence"/>
</dbReference>
<proteinExistence type="predicted"/>
<feature type="region of interest" description="Disordered" evidence="2">
    <location>
        <begin position="52"/>
        <end position="91"/>
    </location>
</feature>
<sequence>MMTGESIIVRTHSDSEDDSPSDDNVEYTFSLNEEGETIKSLRRSKRERALVDYAEDDDCEDSRDDQEDPDFSSASDSDESDEKEELDPDVPQLYTCTECKRLFLSAKGMMAHLKNHLKPYRKRGYSFKCTIWESRIIYRNSDTSSEGDFDSDDTDADKDWSDGMERLQMSSDNEDDDEDEDDDEEPDEEEDLKEVFDADDPAKEVILCFQSVLYYN</sequence>
<evidence type="ECO:0000313" key="4">
    <source>
        <dbReference type="EMBL" id="KAJ1518812.1"/>
    </source>
</evidence>
<feature type="compositionally biased region" description="Acidic residues" evidence="2">
    <location>
        <begin position="15"/>
        <end position="25"/>
    </location>
</feature>
<reference evidence="4" key="1">
    <citation type="submission" date="2022-12" db="EMBL/GenBank/DDBJ databases">
        <title>Chromosome-level genome assembly of the bean flower thrips Megalurothrips usitatus.</title>
        <authorList>
            <person name="Ma L."/>
            <person name="Liu Q."/>
            <person name="Li H."/>
            <person name="Cai W."/>
        </authorList>
    </citation>
    <scope>NUCLEOTIDE SEQUENCE</scope>
    <source>
        <strain evidence="4">Cailab_2022a</strain>
    </source>
</reference>
<gene>
    <name evidence="4" type="ORF">ONE63_011577</name>
</gene>
<dbReference type="PROSITE" id="PS50157">
    <property type="entry name" value="ZINC_FINGER_C2H2_2"/>
    <property type="match status" value="1"/>
</dbReference>
<name>A0AAV7X300_9NEOP</name>